<proteinExistence type="predicted"/>
<reference evidence="2" key="1">
    <citation type="submission" date="2018-11" db="EMBL/GenBank/DDBJ databases">
        <authorList>
            <consortium name="Pathogen Informatics"/>
        </authorList>
    </citation>
    <scope>NUCLEOTIDE SEQUENCE</scope>
</reference>
<dbReference type="AlphaFoldDB" id="A0A3S5CS68"/>
<feature type="domain" description="C2H2-type" evidence="1">
    <location>
        <begin position="50"/>
        <end position="81"/>
    </location>
</feature>
<dbReference type="OrthoDB" id="6286382at2759"/>
<dbReference type="EMBL" id="CAAALY010130648">
    <property type="protein sequence ID" value="VEL32131.1"/>
    <property type="molecule type" value="Genomic_DNA"/>
</dbReference>
<feature type="domain" description="C2H2-type" evidence="1">
    <location>
        <begin position="135"/>
        <end position="162"/>
    </location>
</feature>
<dbReference type="Proteomes" id="UP000784294">
    <property type="component" value="Unassembled WGS sequence"/>
</dbReference>
<accession>A0A3S5CS68</accession>
<evidence type="ECO:0000259" key="1">
    <source>
        <dbReference type="SMART" id="SM00355"/>
    </source>
</evidence>
<dbReference type="SMART" id="SM00355">
    <property type="entry name" value="ZnF_C2H2"/>
    <property type="match status" value="4"/>
</dbReference>
<organism evidence="2 3">
    <name type="scientific">Protopolystoma xenopodis</name>
    <dbReference type="NCBI Taxonomy" id="117903"/>
    <lineage>
        <taxon>Eukaryota</taxon>
        <taxon>Metazoa</taxon>
        <taxon>Spiralia</taxon>
        <taxon>Lophotrochozoa</taxon>
        <taxon>Platyhelminthes</taxon>
        <taxon>Monogenea</taxon>
        <taxon>Polyopisthocotylea</taxon>
        <taxon>Polystomatidea</taxon>
        <taxon>Polystomatidae</taxon>
        <taxon>Protopolystoma</taxon>
    </lineage>
</organism>
<evidence type="ECO:0000313" key="3">
    <source>
        <dbReference type="Proteomes" id="UP000784294"/>
    </source>
</evidence>
<gene>
    <name evidence="2" type="ORF">PXEA_LOCUS25571</name>
</gene>
<feature type="domain" description="C2H2-type" evidence="1">
    <location>
        <begin position="87"/>
        <end position="108"/>
    </location>
</feature>
<comment type="caution">
    <text evidence="2">The sequence shown here is derived from an EMBL/GenBank/DDBJ whole genome shotgun (WGS) entry which is preliminary data.</text>
</comment>
<sequence>MSKDTEDGFCELEHKQHKVINSIDLMHQNQLISAFLRRNISLLESLYGCFICTKCATIGNSVHNAVTWNPDGFNSHLKTRHADETSLDCVYCGLRVPKCDLTLHIIRHLSLESELYSCPKETSLDSVQRDSLHSYICPAEPSCHLNFRTGRIASLEAHWKIHHCKEKASEDYDTKLSLRCPFCCRRIRGGFYFWASHVDKHKRKLIHCTKPGCLVKSPSRALVLQHIERVHKKRLSGSRTSCLTDVNESQDSLTLIRETLE</sequence>
<evidence type="ECO:0000313" key="2">
    <source>
        <dbReference type="EMBL" id="VEL32131.1"/>
    </source>
</evidence>
<protein>
    <recommendedName>
        <fullName evidence="1">C2H2-type domain-containing protein</fullName>
    </recommendedName>
</protein>
<feature type="non-terminal residue" evidence="2">
    <location>
        <position position="1"/>
    </location>
</feature>
<dbReference type="InterPro" id="IPR013087">
    <property type="entry name" value="Znf_C2H2_type"/>
</dbReference>
<keyword evidence="3" id="KW-1185">Reference proteome</keyword>
<name>A0A3S5CS68_9PLAT</name>
<feature type="domain" description="C2H2-type" evidence="1">
    <location>
        <begin position="206"/>
        <end position="231"/>
    </location>
</feature>